<dbReference type="GO" id="GO:0016757">
    <property type="term" value="F:glycosyltransferase activity"/>
    <property type="evidence" value="ECO:0007669"/>
    <property type="project" value="InterPro"/>
</dbReference>
<name>A0A8J7RM82_9BACT</name>
<dbReference type="AlphaFoldDB" id="A0A8J7RM82"/>
<comment type="caution">
    <text evidence="3">The sequence shown here is derived from an EMBL/GenBank/DDBJ whole genome shotgun (WGS) entry which is preliminary data.</text>
</comment>
<dbReference type="InterPro" id="IPR028098">
    <property type="entry name" value="Glyco_trans_4-like_N"/>
</dbReference>
<feature type="domain" description="Glycosyl transferase family 1" evidence="1">
    <location>
        <begin position="196"/>
        <end position="361"/>
    </location>
</feature>
<feature type="domain" description="Glycosyltransferase subfamily 4-like N-terminal" evidence="2">
    <location>
        <begin position="70"/>
        <end position="191"/>
    </location>
</feature>
<dbReference type="Gene3D" id="3.40.50.2000">
    <property type="entry name" value="Glycogen Phosphorylase B"/>
    <property type="match status" value="2"/>
</dbReference>
<organism evidence="3 4">
    <name type="scientific">Natronogracilivirga saccharolytica</name>
    <dbReference type="NCBI Taxonomy" id="2812953"/>
    <lineage>
        <taxon>Bacteria</taxon>
        <taxon>Pseudomonadati</taxon>
        <taxon>Balneolota</taxon>
        <taxon>Balneolia</taxon>
        <taxon>Balneolales</taxon>
        <taxon>Cyclonatronaceae</taxon>
        <taxon>Natronogracilivirga</taxon>
    </lineage>
</organism>
<dbReference type="SUPFAM" id="SSF53756">
    <property type="entry name" value="UDP-Glycosyltransferase/glycogen phosphorylase"/>
    <property type="match status" value="1"/>
</dbReference>
<keyword evidence="4" id="KW-1185">Reference proteome</keyword>
<protein>
    <submittedName>
        <fullName evidence="3">Glycosyltransferase</fullName>
    </submittedName>
</protein>
<dbReference type="EMBL" id="JAFIDN010000018">
    <property type="protein sequence ID" value="MBP3193957.1"/>
    <property type="molecule type" value="Genomic_DNA"/>
</dbReference>
<accession>A0A8J7RM82</accession>
<evidence type="ECO:0000259" key="2">
    <source>
        <dbReference type="Pfam" id="PF13439"/>
    </source>
</evidence>
<evidence type="ECO:0000313" key="3">
    <source>
        <dbReference type="EMBL" id="MBP3193957.1"/>
    </source>
</evidence>
<proteinExistence type="predicted"/>
<dbReference type="RefSeq" id="WP_210513417.1">
    <property type="nucleotide sequence ID" value="NZ_JAFIDN010000018.1"/>
</dbReference>
<dbReference type="Pfam" id="PF00534">
    <property type="entry name" value="Glycos_transf_1"/>
    <property type="match status" value="1"/>
</dbReference>
<dbReference type="InterPro" id="IPR050194">
    <property type="entry name" value="Glycosyltransferase_grp1"/>
</dbReference>
<dbReference type="PANTHER" id="PTHR45947">
    <property type="entry name" value="SULFOQUINOVOSYL TRANSFERASE SQD2"/>
    <property type="match status" value="1"/>
</dbReference>
<gene>
    <name evidence="3" type="ORF">NATSA_14865</name>
</gene>
<dbReference type="Proteomes" id="UP000673975">
    <property type="component" value="Unassembled WGS sequence"/>
</dbReference>
<evidence type="ECO:0000313" key="4">
    <source>
        <dbReference type="Proteomes" id="UP000673975"/>
    </source>
</evidence>
<sequence length="384" mass="43596">MLKNHDRIAIATGKLGAVSETFISRHINKLNNGNTIIICNKVDDASKYDNKIYVEKVLYNWHNYPKPIRKVLRLSQSIRFGYKRIPDKKERKSIQRFLITNRVKIILAEFGTHGCMMLPIAKPMGIPVYTYFRGFDASEKLKDWKIRYSYRRLIPQMEGIFAVSPHLLDNLSNIGVKWKQAHVIPSGTDVEKFRPTEKDRHLILGVGRFVSKKAPDITIRAFAKVKEGIPNAKLVMVGDGPLFENCRALAHSLGIEKSVNFAGAQNHDVVSNLMAKTSLFVIHSVMDENGNTEGFPSVIQEAMSAGAVTISTRHGGIPHFVKHGETGMLVDEYDVDAYAAYISKLLKDQSLREKMSKNARTYAMQHFDYRKLYNKIEKIMGIRN</sequence>
<dbReference type="InterPro" id="IPR001296">
    <property type="entry name" value="Glyco_trans_1"/>
</dbReference>
<evidence type="ECO:0000259" key="1">
    <source>
        <dbReference type="Pfam" id="PF00534"/>
    </source>
</evidence>
<reference evidence="3" key="1">
    <citation type="submission" date="2021-02" db="EMBL/GenBank/DDBJ databases">
        <title>Natronogracilivirga saccharolytica gen. nov. sp. nov. a new anaerobic, haloalkiliphilic carbohydrate-fermenting bacterium from soda lake and proposing of Cyclonatronumiaceae fam. nov. in the phylum Balneolaeota.</title>
        <authorList>
            <person name="Zhilina T.N."/>
            <person name="Sorokin D.Y."/>
            <person name="Zavarzina D.G."/>
            <person name="Toshchakov S.V."/>
            <person name="Kublanov I.V."/>
        </authorList>
    </citation>
    <scope>NUCLEOTIDE SEQUENCE</scope>
    <source>
        <strain evidence="3">Z-1702</strain>
    </source>
</reference>
<dbReference type="PANTHER" id="PTHR45947:SF3">
    <property type="entry name" value="SULFOQUINOVOSYL TRANSFERASE SQD2"/>
    <property type="match status" value="1"/>
</dbReference>
<dbReference type="Pfam" id="PF13439">
    <property type="entry name" value="Glyco_transf_4"/>
    <property type="match status" value="1"/>
</dbReference>